<gene>
    <name evidence="1" type="ORF">BCV71DRAFT_274569</name>
</gene>
<dbReference type="EMBL" id="KV921441">
    <property type="protein sequence ID" value="ORE15059.1"/>
    <property type="molecule type" value="Genomic_DNA"/>
</dbReference>
<protein>
    <submittedName>
        <fullName evidence="1">Uncharacterized protein</fullName>
    </submittedName>
</protein>
<name>A0A1X0RSU3_RHIZD</name>
<evidence type="ECO:0000313" key="2">
    <source>
        <dbReference type="Proteomes" id="UP000242381"/>
    </source>
</evidence>
<dbReference type="Proteomes" id="UP000242381">
    <property type="component" value="Unassembled WGS sequence"/>
</dbReference>
<organism evidence="1 2">
    <name type="scientific">Rhizopus microsporus</name>
    <dbReference type="NCBI Taxonomy" id="58291"/>
    <lineage>
        <taxon>Eukaryota</taxon>
        <taxon>Fungi</taxon>
        <taxon>Fungi incertae sedis</taxon>
        <taxon>Mucoromycota</taxon>
        <taxon>Mucoromycotina</taxon>
        <taxon>Mucoromycetes</taxon>
        <taxon>Mucorales</taxon>
        <taxon>Mucorineae</taxon>
        <taxon>Rhizopodaceae</taxon>
        <taxon>Rhizopus</taxon>
    </lineage>
</organism>
<reference evidence="1 2" key="1">
    <citation type="journal article" date="2016" name="Proc. Natl. Acad. Sci. U.S.A.">
        <title>Lipid metabolic changes in an early divergent fungus govern the establishment of a mutualistic symbiosis with endobacteria.</title>
        <authorList>
            <person name="Lastovetsky O.A."/>
            <person name="Gaspar M.L."/>
            <person name="Mondo S.J."/>
            <person name="LaButti K.M."/>
            <person name="Sandor L."/>
            <person name="Grigoriev I.V."/>
            <person name="Henry S.A."/>
            <person name="Pawlowska T.E."/>
        </authorList>
    </citation>
    <scope>NUCLEOTIDE SEQUENCE [LARGE SCALE GENOMIC DNA]</scope>
    <source>
        <strain evidence="1 2">ATCC 11559</strain>
    </source>
</reference>
<evidence type="ECO:0000313" key="1">
    <source>
        <dbReference type="EMBL" id="ORE15059.1"/>
    </source>
</evidence>
<accession>A0A1X0RSU3</accession>
<dbReference type="AlphaFoldDB" id="A0A1X0RSU3"/>
<sequence length="224" mass="25912">MIDMLFVVQIELLTSAIMKMLCRFALQIAMVQRSAVVNDKEDETLHEELSVKDDSDFYNPQAFYANVITLFSKLRKGDCVQLVYPSGHCHPFGRLYRRPLTWTSTDDDQHPTLEHVLVADVQKKYSLLKGSAKDGADLASFETMNEVFKKLHEEICKYKQIKNYMAVFEAKPATSLDERRAKKKKIGIGRWCVENCCFWFGGDVNYGYHRRHEGNRRGHPKLVL</sequence>
<proteinExistence type="predicted"/>